<keyword evidence="1" id="KW-0472">Membrane</keyword>
<evidence type="ECO:0000256" key="1">
    <source>
        <dbReference type="SAM" id="Phobius"/>
    </source>
</evidence>
<proteinExistence type="predicted"/>
<comment type="caution">
    <text evidence="2">The sequence shown here is derived from an EMBL/GenBank/DDBJ whole genome shotgun (WGS) entry which is preliminary data.</text>
</comment>
<keyword evidence="1" id="KW-0812">Transmembrane</keyword>
<evidence type="ECO:0000313" key="2">
    <source>
        <dbReference type="EMBL" id="MDP9801101.1"/>
    </source>
</evidence>
<keyword evidence="1" id="KW-1133">Transmembrane helix</keyword>
<evidence type="ECO:0000313" key="3">
    <source>
        <dbReference type="Proteomes" id="UP001235966"/>
    </source>
</evidence>
<accession>A0ABT9NBL5</accession>
<reference evidence="2 3" key="1">
    <citation type="submission" date="2023-07" db="EMBL/GenBank/DDBJ databases">
        <title>Sequencing the genomes of 1000 actinobacteria strains.</title>
        <authorList>
            <person name="Klenk H.-P."/>
        </authorList>
    </citation>
    <scope>NUCLEOTIDE SEQUENCE [LARGE SCALE GENOMIC DNA]</scope>
    <source>
        <strain evidence="2 3">DSM 102162</strain>
    </source>
</reference>
<keyword evidence="3" id="KW-1185">Reference proteome</keyword>
<name>A0ABT9NBL5_9ACTO</name>
<sequence>MGVQDLSTRQKLMIGGGVAGAVVLAAGAWWVRGASVDETPSAYDKAWVAYEAAHADGGKAQAEGKETLKVCGTLAPQPRACEQLRNDLKYLDSFGGKKRIDTSREAGDVVARKLKDLEKETRNVTQAAQMVQADIGKVKDATASRSVAANGTLSDVLAQVERELARGEELAQRTNVLPDQGVATQAKQFAASLRDLHKKYQPLAATLSGREESDARMGLTLSLERLTQANDLLENAIEVASRKDVSERVEEPR</sequence>
<feature type="transmembrane region" description="Helical" evidence="1">
    <location>
        <begin position="12"/>
        <end position="31"/>
    </location>
</feature>
<organism evidence="2 3">
    <name type="scientific">Arcanobacterium wilhelmae</name>
    <dbReference type="NCBI Taxonomy" id="1803177"/>
    <lineage>
        <taxon>Bacteria</taxon>
        <taxon>Bacillati</taxon>
        <taxon>Actinomycetota</taxon>
        <taxon>Actinomycetes</taxon>
        <taxon>Actinomycetales</taxon>
        <taxon>Actinomycetaceae</taxon>
        <taxon>Arcanobacterium</taxon>
    </lineage>
</organism>
<gene>
    <name evidence="2" type="ORF">J2S49_001177</name>
</gene>
<protein>
    <submittedName>
        <fullName evidence="2">Uncharacterized protein</fullName>
    </submittedName>
</protein>
<dbReference type="RefSeq" id="WP_278058796.1">
    <property type="nucleotide sequence ID" value="NZ_CP121247.1"/>
</dbReference>
<dbReference type="Proteomes" id="UP001235966">
    <property type="component" value="Unassembled WGS sequence"/>
</dbReference>
<dbReference type="EMBL" id="JAUSQW010000001">
    <property type="protein sequence ID" value="MDP9801101.1"/>
    <property type="molecule type" value="Genomic_DNA"/>
</dbReference>